<organism evidence="3 4">
    <name type="scientific">Blyttiomyces helicus</name>
    <dbReference type="NCBI Taxonomy" id="388810"/>
    <lineage>
        <taxon>Eukaryota</taxon>
        <taxon>Fungi</taxon>
        <taxon>Fungi incertae sedis</taxon>
        <taxon>Chytridiomycota</taxon>
        <taxon>Chytridiomycota incertae sedis</taxon>
        <taxon>Chytridiomycetes</taxon>
        <taxon>Chytridiomycetes incertae sedis</taxon>
        <taxon>Blyttiomyces</taxon>
    </lineage>
</organism>
<evidence type="ECO:0000259" key="2">
    <source>
        <dbReference type="Pfam" id="PF12937"/>
    </source>
</evidence>
<keyword evidence="4" id="KW-1185">Reference proteome</keyword>
<evidence type="ECO:0000313" key="3">
    <source>
        <dbReference type="EMBL" id="RKO89294.1"/>
    </source>
</evidence>
<dbReference type="InterPro" id="IPR001810">
    <property type="entry name" value="F-box_dom"/>
</dbReference>
<dbReference type="InterPro" id="IPR036047">
    <property type="entry name" value="F-box-like_dom_sf"/>
</dbReference>
<feature type="domain" description="F-box" evidence="2">
    <location>
        <begin position="257"/>
        <end position="294"/>
    </location>
</feature>
<feature type="region of interest" description="Disordered" evidence="1">
    <location>
        <begin position="213"/>
        <end position="255"/>
    </location>
</feature>
<dbReference type="AlphaFoldDB" id="A0A4P9WA46"/>
<gene>
    <name evidence="3" type="ORF">BDK51DRAFT_44619</name>
</gene>
<evidence type="ECO:0000313" key="4">
    <source>
        <dbReference type="Proteomes" id="UP000269721"/>
    </source>
</evidence>
<dbReference type="Proteomes" id="UP000269721">
    <property type="component" value="Unassembled WGS sequence"/>
</dbReference>
<dbReference type="CDD" id="cd09917">
    <property type="entry name" value="F-box_SF"/>
    <property type="match status" value="1"/>
</dbReference>
<dbReference type="Gene3D" id="1.20.1280.50">
    <property type="match status" value="1"/>
</dbReference>
<sequence length="645" mass="70908">MGIAGSADPAFFSTDRDLFMKVVWNATGRSLKFKDAVSPEIDQERMQGKRPVRKPPDGCNRIRTLSGGGGWGEGAGGACVLRLQELRCGGRVPPMTTSPRTRWEEGVWLGHGKFGEKTLIIAACLEQLPGPTANSLQRKPPTSTFKLAHCKVGKNDSVHYFLTLSCLTLSACSEALETRRSFLTIISKLPALRRLVEPNSILFNRSIQADLDVGPSPSRSNPTSVVDAMSEHETRTECGGGRSTAPTPAPPSKPKIRLPTELLFKIFKALRKCGNRVHLSSDDLLACSRVCRRWGPSTSLVFWDHVVLTSAAAVWKFIKGSRISSRGLPDETELASVVRVLESHDIFWLDSGLEREFAWFAPRLQGLRALQTNPQEDIGCIAPPPIFILSVILTRCPLLVAFSVELGGDQDKLLVGSVGAPHVEVTIFYGWFVPVINTLPNLEMLSIGGHQHQFLATLVVVRPPLRYIEICTWGLINMNETIGSLLRAWPSITHFRFTWKGVDDETFALLESHPPLTFLACRTESLWTAFTTPALQRLLSARGSNPQYLDLCLIGQVDRQLTTCIAANSANSPRLEVLKVLRPNSRESRIPRRSQAGMPNYSLLKSASGKAGDPVTPFLANLGIVVSCGDIHIPRIPIERYSGSK</sequence>
<reference evidence="4" key="1">
    <citation type="journal article" date="2018" name="Nat. Microbiol.">
        <title>Leveraging single-cell genomics to expand the fungal tree of life.</title>
        <authorList>
            <person name="Ahrendt S.R."/>
            <person name="Quandt C.A."/>
            <person name="Ciobanu D."/>
            <person name="Clum A."/>
            <person name="Salamov A."/>
            <person name="Andreopoulos B."/>
            <person name="Cheng J.F."/>
            <person name="Woyke T."/>
            <person name="Pelin A."/>
            <person name="Henrissat B."/>
            <person name="Reynolds N.K."/>
            <person name="Benny G.L."/>
            <person name="Smith M.E."/>
            <person name="James T.Y."/>
            <person name="Grigoriev I.V."/>
        </authorList>
    </citation>
    <scope>NUCLEOTIDE SEQUENCE [LARGE SCALE GENOMIC DNA]</scope>
</reference>
<accession>A0A4P9WA46</accession>
<proteinExistence type="predicted"/>
<name>A0A4P9WA46_9FUNG</name>
<dbReference type="Pfam" id="PF12937">
    <property type="entry name" value="F-box-like"/>
    <property type="match status" value="1"/>
</dbReference>
<protein>
    <recommendedName>
        <fullName evidence="2">F-box domain-containing protein</fullName>
    </recommendedName>
</protein>
<evidence type="ECO:0000256" key="1">
    <source>
        <dbReference type="SAM" id="MobiDB-lite"/>
    </source>
</evidence>
<dbReference type="SUPFAM" id="SSF81383">
    <property type="entry name" value="F-box domain"/>
    <property type="match status" value="1"/>
</dbReference>
<dbReference type="EMBL" id="KZ996178">
    <property type="protein sequence ID" value="RKO89294.1"/>
    <property type="molecule type" value="Genomic_DNA"/>
</dbReference>